<dbReference type="OrthoDB" id="2788868at2759"/>
<accession>S3BQY9</accession>
<proteinExistence type="predicted"/>
<dbReference type="VEuPathDB" id="FungiDB:F503_01548"/>
<keyword evidence="2" id="KW-1185">Reference proteome</keyword>
<dbReference type="AlphaFoldDB" id="S3BQY9"/>
<evidence type="ECO:0000313" key="1">
    <source>
        <dbReference type="EMBL" id="EPE02807.1"/>
    </source>
</evidence>
<sequence length="118" mass="12918">MREALAAARKLYALPEMPITEWLATTLRKSSTTPPPLHDPATPRRNSALVIYEALPLLVAGPGKDNSSPFFITKGDAAVMADEILKALTLRLTKGRQSELAEEKAEWQELLHRLSAAA</sequence>
<gene>
    <name evidence="1" type="ORF">F503_01548</name>
</gene>
<dbReference type="EMBL" id="KE148173">
    <property type="protein sequence ID" value="EPE02807.1"/>
    <property type="molecule type" value="Genomic_DNA"/>
</dbReference>
<protein>
    <submittedName>
        <fullName evidence="1">Uncharacterized protein</fullName>
    </submittedName>
</protein>
<reference evidence="1 2" key="1">
    <citation type="journal article" date="2013" name="BMC Genomics">
        <title>The genome and transcriptome of the pine saprophyte Ophiostoma piceae, and a comparison with the bark beetle-associated pine pathogen Grosmannia clavigera.</title>
        <authorList>
            <person name="Haridas S."/>
            <person name="Wang Y."/>
            <person name="Lim L."/>
            <person name="Massoumi Alamouti S."/>
            <person name="Jackman S."/>
            <person name="Docking R."/>
            <person name="Robertson G."/>
            <person name="Birol I."/>
            <person name="Bohlmann J."/>
            <person name="Breuil C."/>
        </authorList>
    </citation>
    <scope>NUCLEOTIDE SEQUENCE [LARGE SCALE GENOMIC DNA]</scope>
    <source>
        <strain evidence="1 2">UAMH 11346</strain>
    </source>
</reference>
<evidence type="ECO:0000313" key="2">
    <source>
        <dbReference type="Proteomes" id="UP000016923"/>
    </source>
</evidence>
<name>S3BQY9_OPHP1</name>
<organism evidence="1 2">
    <name type="scientific">Ophiostoma piceae (strain UAMH 11346)</name>
    <name type="common">Sap stain fungus</name>
    <dbReference type="NCBI Taxonomy" id="1262450"/>
    <lineage>
        <taxon>Eukaryota</taxon>
        <taxon>Fungi</taxon>
        <taxon>Dikarya</taxon>
        <taxon>Ascomycota</taxon>
        <taxon>Pezizomycotina</taxon>
        <taxon>Sordariomycetes</taxon>
        <taxon>Sordariomycetidae</taxon>
        <taxon>Ophiostomatales</taxon>
        <taxon>Ophiostomataceae</taxon>
        <taxon>Ophiostoma</taxon>
    </lineage>
</organism>
<dbReference type="Proteomes" id="UP000016923">
    <property type="component" value="Unassembled WGS sequence"/>
</dbReference>
<dbReference type="HOGENOM" id="CLU_2073844_0_0_1"/>